<dbReference type="PATRIC" id="fig|1300347.3.peg.3766"/>
<feature type="domain" description="ABM" evidence="1">
    <location>
        <begin position="1"/>
        <end position="91"/>
    </location>
</feature>
<dbReference type="InterPro" id="IPR011008">
    <property type="entry name" value="Dimeric_a/b-barrel"/>
</dbReference>
<dbReference type="EMBL" id="CP015079">
    <property type="protein sequence ID" value="ANH40159.1"/>
    <property type="molecule type" value="Genomic_DNA"/>
</dbReference>
<evidence type="ECO:0000313" key="3">
    <source>
        <dbReference type="Proteomes" id="UP000077868"/>
    </source>
</evidence>
<proteinExistence type="predicted"/>
<organism evidence="2 3">
    <name type="scientific">Nocardioides dokdonensis FR1436</name>
    <dbReference type="NCBI Taxonomy" id="1300347"/>
    <lineage>
        <taxon>Bacteria</taxon>
        <taxon>Bacillati</taxon>
        <taxon>Actinomycetota</taxon>
        <taxon>Actinomycetes</taxon>
        <taxon>Propionibacteriales</taxon>
        <taxon>Nocardioidaceae</taxon>
        <taxon>Nocardioides</taxon>
    </lineage>
</organism>
<protein>
    <submittedName>
        <fullName evidence="2">Antibiotic biosynthesis monooxygenase</fullName>
    </submittedName>
</protein>
<dbReference type="Gene3D" id="3.30.70.100">
    <property type="match status" value="1"/>
</dbReference>
<gene>
    <name evidence="2" type="ORF">I601_3760</name>
</gene>
<dbReference type="Pfam" id="PF03992">
    <property type="entry name" value="ABM"/>
    <property type="match status" value="1"/>
</dbReference>
<reference evidence="2 3" key="1">
    <citation type="submission" date="2016-03" db="EMBL/GenBank/DDBJ databases">
        <title>Complete genome sequence of a soil Actinobacterium, Nocardioides dokdonensis FR1436.</title>
        <authorList>
            <person name="Kwon S.-K."/>
            <person name="Kim K."/>
            <person name="Kim J.F."/>
        </authorList>
    </citation>
    <scope>NUCLEOTIDE SEQUENCE [LARGE SCALE GENOMIC DNA]</scope>
    <source>
        <strain evidence="2 3">FR1436</strain>
    </source>
</reference>
<accession>A0A1A9GPD2</accession>
<evidence type="ECO:0000313" key="2">
    <source>
        <dbReference type="EMBL" id="ANH40159.1"/>
    </source>
</evidence>
<sequence length="106" mass="11718">MLVVNRFRVPEDESEQFRVEVEAAHAVLAARSGYVGGTIGRNVDEPTLWVLTTRWEHVGAYRRALSSYDVKMGAVRLLSRAVDEASAYEVVEPGTDLNVARARSLG</sequence>
<keyword evidence="2" id="KW-0503">Monooxygenase</keyword>
<name>A0A1A9GPD2_9ACTN</name>
<dbReference type="AlphaFoldDB" id="A0A1A9GPD2"/>
<dbReference type="SUPFAM" id="SSF54909">
    <property type="entry name" value="Dimeric alpha+beta barrel"/>
    <property type="match status" value="1"/>
</dbReference>
<dbReference type="PROSITE" id="PS51725">
    <property type="entry name" value="ABM"/>
    <property type="match status" value="1"/>
</dbReference>
<dbReference type="InterPro" id="IPR007138">
    <property type="entry name" value="ABM_dom"/>
</dbReference>
<dbReference type="RefSeq" id="WP_068113098.1">
    <property type="nucleotide sequence ID" value="NZ_CP015079.1"/>
</dbReference>
<dbReference type="STRING" id="1300347.I601_3760"/>
<dbReference type="GO" id="GO:0004497">
    <property type="term" value="F:monooxygenase activity"/>
    <property type="evidence" value="ECO:0007669"/>
    <property type="project" value="UniProtKB-KW"/>
</dbReference>
<keyword evidence="2" id="KW-0560">Oxidoreductase</keyword>
<dbReference type="Proteomes" id="UP000077868">
    <property type="component" value="Chromosome"/>
</dbReference>
<dbReference type="KEGG" id="ndk:I601_3760"/>
<evidence type="ECO:0000259" key="1">
    <source>
        <dbReference type="PROSITE" id="PS51725"/>
    </source>
</evidence>
<keyword evidence="3" id="KW-1185">Reference proteome</keyword>
<dbReference type="OrthoDB" id="5193042at2"/>